<dbReference type="AlphaFoldDB" id="E2AG66"/>
<dbReference type="KEGG" id="cfo:105252049"/>
<proteinExistence type="predicted"/>
<keyword evidence="3" id="KW-1185">Reference proteome</keyword>
<dbReference type="OrthoDB" id="7689747at2759"/>
<evidence type="ECO:0000313" key="3">
    <source>
        <dbReference type="Proteomes" id="UP000000311"/>
    </source>
</evidence>
<evidence type="ECO:0000256" key="1">
    <source>
        <dbReference type="SAM" id="MobiDB-lite"/>
    </source>
</evidence>
<protein>
    <submittedName>
        <fullName evidence="2">Uncharacterized protein</fullName>
    </submittedName>
</protein>
<dbReference type="Proteomes" id="UP000000311">
    <property type="component" value="Unassembled WGS sequence"/>
</dbReference>
<feature type="region of interest" description="Disordered" evidence="1">
    <location>
        <begin position="70"/>
        <end position="99"/>
    </location>
</feature>
<name>E2AG66_CAMFO</name>
<sequence length="285" mass="32493">MKRSPLNTPHGNRTYGARHTPYNWKLQYENANNRGYQSINNSYQRFSPNNDLQPCGDNFIPLNVSTPVTPHEKHNTNRCSPANGRNSASPGSGWYNQRNNYHATSRVNSNNRYSTYKHSGNQFHGQKRKGYKGIHKQINISAYIDINSFLEDPWEDLVKKFNTKEINKSEISKNKSLYSLKLTNNDFVEKSESKFSKDINLDDSRCSQESKSDETCVDISLETENTDLSQISNNSVNLETDDICSSQDSLNESTCSINSKIYGVIEEKNNTHSNTLLTNTDQKNI</sequence>
<dbReference type="EMBL" id="GL439266">
    <property type="protein sequence ID" value="EFN67557.1"/>
    <property type="molecule type" value="Genomic_DNA"/>
</dbReference>
<dbReference type="InterPro" id="IPR028265">
    <property type="entry name" value="TTDN1/SICKLE"/>
</dbReference>
<organism evidence="3">
    <name type="scientific">Camponotus floridanus</name>
    <name type="common">Florida carpenter ant</name>
    <dbReference type="NCBI Taxonomy" id="104421"/>
    <lineage>
        <taxon>Eukaryota</taxon>
        <taxon>Metazoa</taxon>
        <taxon>Ecdysozoa</taxon>
        <taxon>Arthropoda</taxon>
        <taxon>Hexapoda</taxon>
        <taxon>Insecta</taxon>
        <taxon>Pterygota</taxon>
        <taxon>Neoptera</taxon>
        <taxon>Endopterygota</taxon>
        <taxon>Hymenoptera</taxon>
        <taxon>Apocrita</taxon>
        <taxon>Aculeata</taxon>
        <taxon>Formicoidea</taxon>
        <taxon>Formicidae</taxon>
        <taxon>Formicinae</taxon>
        <taxon>Camponotus</taxon>
    </lineage>
</organism>
<feature type="compositionally biased region" description="Polar residues" evidence="1">
    <location>
        <begin position="77"/>
        <end position="99"/>
    </location>
</feature>
<evidence type="ECO:0000313" key="2">
    <source>
        <dbReference type="EMBL" id="EFN67557.1"/>
    </source>
</evidence>
<gene>
    <name evidence="2" type="ORF">EAG_16238</name>
</gene>
<dbReference type="OMA" id="FLEDPWE"/>
<reference evidence="2 3" key="1">
    <citation type="journal article" date="2010" name="Science">
        <title>Genomic comparison of the ants Camponotus floridanus and Harpegnathos saltator.</title>
        <authorList>
            <person name="Bonasio R."/>
            <person name="Zhang G."/>
            <person name="Ye C."/>
            <person name="Mutti N.S."/>
            <person name="Fang X."/>
            <person name="Qin N."/>
            <person name="Donahue G."/>
            <person name="Yang P."/>
            <person name="Li Q."/>
            <person name="Li C."/>
            <person name="Zhang P."/>
            <person name="Huang Z."/>
            <person name="Berger S.L."/>
            <person name="Reinberg D."/>
            <person name="Wang J."/>
            <person name="Liebig J."/>
        </authorList>
    </citation>
    <scope>NUCLEOTIDE SEQUENCE [LARGE SCALE GENOMIC DNA]</scope>
    <source>
        <strain evidence="3">C129</strain>
    </source>
</reference>
<dbReference type="Pfam" id="PF15502">
    <property type="entry name" value="MPLKIP"/>
    <property type="match status" value="1"/>
</dbReference>
<accession>E2AG66</accession>
<dbReference type="InParanoid" id="E2AG66"/>